<dbReference type="AlphaFoldDB" id="A0A4T2CAG1"/>
<dbReference type="GO" id="GO:0005524">
    <property type="term" value="F:ATP binding"/>
    <property type="evidence" value="ECO:0007669"/>
    <property type="project" value="UniProtKB-UniRule"/>
</dbReference>
<evidence type="ECO:0000259" key="14">
    <source>
        <dbReference type="Pfam" id="PF10509"/>
    </source>
</evidence>
<evidence type="ECO:0000256" key="7">
    <source>
        <dbReference type="ARBA" id="ARBA00022840"/>
    </source>
</evidence>
<organism evidence="15 16">
    <name type="scientific">Subtercola vilae</name>
    <dbReference type="NCBI Taxonomy" id="2056433"/>
    <lineage>
        <taxon>Bacteria</taxon>
        <taxon>Bacillati</taxon>
        <taxon>Actinomycetota</taxon>
        <taxon>Actinomycetes</taxon>
        <taxon>Micrococcales</taxon>
        <taxon>Microbacteriaceae</taxon>
        <taxon>Subtercola</taxon>
    </lineage>
</organism>
<proteinExistence type="inferred from homology"/>
<accession>A0A4T2CAG1</accession>
<evidence type="ECO:0000256" key="6">
    <source>
        <dbReference type="ARBA" id="ARBA00022777"/>
    </source>
</evidence>
<evidence type="ECO:0000256" key="10">
    <source>
        <dbReference type="ARBA" id="ARBA00023277"/>
    </source>
</evidence>
<dbReference type="Pfam" id="PF00288">
    <property type="entry name" value="GHMP_kinases_N"/>
    <property type="match status" value="1"/>
</dbReference>
<evidence type="ECO:0000256" key="1">
    <source>
        <dbReference type="ARBA" id="ARBA00006566"/>
    </source>
</evidence>
<feature type="domain" description="Galactokinase N-terminal" evidence="14">
    <location>
        <begin position="26"/>
        <end position="72"/>
    </location>
</feature>
<evidence type="ECO:0000259" key="13">
    <source>
        <dbReference type="Pfam" id="PF08544"/>
    </source>
</evidence>
<keyword evidence="7" id="KW-0067">ATP-binding</keyword>
<keyword evidence="16" id="KW-1185">Reference proteome</keyword>
<dbReference type="NCBIfam" id="TIGR00131">
    <property type="entry name" value="gal_kin"/>
    <property type="match status" value="1"/>
</dbReference>
<dbReference type="InterPro" id="IPR006204">
    <property type="entry name" value="GHMP_kinase_N_dom"/>
</dbReference>
<reference evidence="15 16" key="1">
    <citation type="journal article" date="2019" name="Microorganisms">
        <title>Systematic Affiliation and Genome Analysis of Subtercola vilae DB165(T) with Particular Emphasis on Cold Adaptation of an Isolate from a High-Altitude Cold Volcano Lake.</title>
        <authorList>
            <person name="Villalobos A.S."/>
            <person name="Wiese J."/>
            <person name="Imhoff J.F."/>
            <person name="Dorador C."/>
            <person name="Keller A."/>
            <person name="Hentschel U."/>
        </authorList>
    </citation>
    <scope>NUCLEOTIDE SEQUENCE [LARGE SCALE GENOMIC DNA]</scope>
    <source>
        <strain evidence="15 16">DB165</strain>
    </source>
</reference>
<evidence type="ECO:0000256" key="5">
    <source>
        <dbReference type="ARBA" id="ARBA00022741"/>
    </source>
</evidence>
<evidence type="ECO:0000313" key="16">
    <source>
        <dbReference type="Proteomes" id="UP000306192"/>
    </source>
</evidence>
<dbReference type="Pfam" id="PF10509">
    <property type="entry name" value="GalKase_gal_bdg"/>
    <property type="match status" value="1"/>
</dbReference>
<dbReference type="PANTHER" id="PTHR10457">
    <property type="entry name" value="MEVALONATE KINASE/GALACTOKINASE"/>
    <property type="match status" value="1"/>
</dbReference>
<dbReference type="SUPFAM" id="SSF55060">
    <property type="entry name" value="GHMP Kinase, C-terminal domain"/>
    <property type="match status" value="1"/>
</dbReference>
<feature type="domain" description="GHMP kinase C-terminal" evidence="13">
    <location>
        <begin position="315"/>
        <end position="385"/>
    </location>
</feature>
<keyword evidence="3 15" id="KW-0808">Transferase</keyword>
<gene>
    <name evidence="15" type="primary">galK</name>
    <name evidence="15" type="ORF">D4765_02070</name>
</gene>
<comment type="caution">
    <text evidence="15">The sequence shown here is derived from an EMBL/GenBank/DDBJ whole genome shotgun (WGS) entry which is preliminary data.</text>
</comment>
<dbReference type="InterPro" id="IPR000705">
    <property type="entry name" value="Galactokinase"/>
</dbReference>
<evidence type="ECO:0000256" key="9">
    <source>
        <dbReference type="ARBA" id="ARBA00023144"/>
    </source>
</evidence>
<dbReference type="GO" id="GO:0004335">
    <property type="term" value="F:galactokinase activity"/>
    <property type="evidence" value="ECO:0007669"/>
    <property type="project" value="UniProtKB-UniRule"/>
</dbReference>
<dbReference type="InterPro" id="IPR006203">
    <property type="entry name" value="GHMP_knse_ATP-bd_CS"/>
</dbReference>
<evidence type="ECO:0000313" key="15">
    <source>
        <dbReference type="EMBL" id="TIH40361.1"/>
    </source>
</evidence>
<dbReference type="FunFam" id="3.30.230.10:FF:000017">
    <property type="entry name" value="Galactokinase"/>
    <property type="match status" value="1"/>
</dbReference>
<dbReference type="InterPro" id="IPR014721">
    <property type="entry name" value="Ribsml_uS5_D2-typ_fold_subgr"/>
</dbReference>
<dbReference type="PROSITE" id="PS00627">
    <property type="entry name" value="GHMP_KINASES_ATP"/>
    <property type="match status" value="1"/>
</dbReference>
<feature type="domain" description="GHMP kinase N-terminal" evidence="12">
    <location>
        <begin position="112"/>
        <end position="205"/>
    </location>
</feature>
<keyword evidence="2" id="KW-0963">Cytoplasm</keyword>
<comment type="similarity">
    <text evidence="1">Belongs to the GHMP kinase family. GalK subfamily.</text>
</comment>
<keyword evidence="8" id="KW-0460">Magnesium</keyword>
<dbReference type="InterPro" id="IPR036554">
    <property type="entry name" value="GHMP_kinase_C_sf"/>
</dbReference>
<dbReference type="PRINTS" id="PR00473">
    <property type="entry name" value="GALCTOKINASE"/>
</dbReference>
<evidence type="ECO:0000256" key="2">
    <source>
        <dbReference type="ARBA" id="ARBA00022490"/>
    </source>
</evidence>
<keyword evidence="10" id="KW-0119">Carbohydrate metabolism</keyword>
<keyword evidence="5" id="KW-0547">Nucleotide-binding</keyword>
<dbReference type="InterPro" id="IPR019539">
    <property type="entry name" value="GalKase_N"/>
</dbReference>
<evidence type="ECO:0000256" key="3">
    <source>
        <dbReference type="ARBA" id="ARBA00022679"/>
    </source>
</evidence>
<evidence type="ECO:0000259" key="12">
    <source>
        <dbReference type="Pfam" id="PF00288"/>
    </source>
</evidence>
<evidence type="ECO:0000256" key="11">
    <source>
        <dbReference type="NCBIfam" id="TIGR00131"/>
    </source>
</evidence>
<sequence length="411" mass="43066">MSAKHTDTTFDAAAGQSDVRTALATEFEKRHGQAPDGLWSAPGRVNLIGEHTDYNAGFVLPFAIDRRAWVALAGRDDQLARVSSTFSEETVEIDLADLAPAALDGWSAYPLGVAWALLARAGTADTAAASDLARRGFALHIHSDVPIGAGLSSSAAIECATAVALNEFWGLGFEPEELAAVGQVAENQAVGAPTGIMDQTASMLGRADAAVFLDCRSLESQSIALGLDAAALEILVVDTKVTHAHATGGYAARRASCELAAQTLGVPTLRELTVDDLPRMQRLLDDVTFRRARHVITENARVEETVRLLTEAGPNAIGSLLDASHVSMRDDFEISVPELDLAVEVSLASGAVGARMTGGGFGGAAIALIPRSLRPALEAALVEAFAARGFDRPDLFVVQPSDGATMKGHHV</sequence>
<dbReference type="Gene3D" id="3.30.230.10">
    <property type="match status" value="1"/>
</dbReference>
<dbReference type="PANTHER" id="PTHR10457:SF7">
    <property type="entry name" value="GALACTOKINASE-RELATED"/>
    <property type="match status" value="1"/>
</dbReference>
<dbReference type="PROSITE" id="PS00106">
    <property type="entry name" value="GALACTOKINASE"/>
    <property type="match status" value="1"/>
</dbReference>
<evidence type="ECO:0000256" key="4">
    <source>
        <dbReference type="ARBA" id="ARBA00022723"/>
    </source>
</evidence>
<evidence type="ECO:0000256" key="8">
    <source>
        <dbReference type="ARBA" id="ARBA00022842"/>
    </source>
</evidence>
<dbReference type="GO" id="GO:0006012">
    <property type="term" value="P:galactose metabolic process"/>
    <property type="evidence" value="ECO:0007669"/>
    <property type="project" value="UniProtKB-UniRule"/>
</dbReference>
<dbReference type="PIRSF" id="PIRSF000530">
    <property type="entry name" value="Galactokinase"/>
    <property type="match status" value="1"/>
</dbReference>
<dbReference type="InterPro" id="IPR019741">
    <property type="entry name" value="Galactokinase_CS"/>
</dbReference>
<dbReference type="OrthoDB" id="250531at2"/>
<dbReference type="PRINTS" id="PR00959">
    <property type="entry name" value="MEVGALKINASE"/>
</dbReference>
<protein>
    <recommendedName>
        <fullName evidence="11">Galactokinase</fullName>
        <ecNumber evidence="11">2.7.1.6</ecNumber>
    </recommendedName>
</protein>
<name>A0A4T2CAG1_9MICO</name>
<dbReference type="InterPro" id="IPR006206">
    <property type="entry name" value="Mevalonate/galactokinase"/>
</dbReference>
<dbReference type="Gene3D" id="3.30.70.890">
    <property type="entry name" value="GHMP kinase, C-terminal domain"/>
    <property type="match status" value="1"/>
</dbReference>
<dbReference type="EMBL" id="QYRT01000003">
    <property type="protein sequence ID" value="TIH40361.1"/>
    <property type="molecule type" value="Genomic_DNA"/>
</dbReference>
<dbReference type="InterPro" id="IPR013750">
    <property type="entry name" value="GHMP_kinase_C_dom"/>
</dbReference>
<dbReference type="Proteomes" id="UP000306192">
    <property type="component" value="Unassembled WGS sequence"/>
</dbReference>
<keyword evidence="6 15" id="KW-0418">Kinase</keyword>
<dbReference type="GO" id="GO:0005829">
    <property type="term" value="C:cytosol"/>
    <property type="evidence" value="ECO:0007669"/>
    <property type="project" value="TreeGrafter"/>
</dbReference>
<dbReference type="GO" id="GO:0046872">
    <property type="term" value="F:metal ion binding"/>
    <property type="evidence" value="ECO:0007669"/>
    <property type="project" value="UniProtKB-KW"/>
</dbReference>
<keyword evidence="9" id="KW-0299">Galactose metabolism</keyword>
<dbReference type="RefSeq" id="WP_136640569.1">
    <property type="nucleotide sequence ID" value="NZ_QYRT01000003.1"/>
</dbReference>
<keyword evidence="4" id="KW-0479">Metal-binding</keyword>
<dbReference type="InterPro" id="IPR020568">
    <property type="entry name" value="Ribosomal_Su5_D2-typ_SF"/>
</dbReference>
<dbReference type="SUPFAM" id="SSF54211">
    <property type="entry name" value="Ribosomal protein S5 domain 2-like"/>
    <property type="match status" value="1"/>
</dbReference>
<dbReference type="EC" id="2.7.1.6" evidence="11"/>
<dbReference type="FunFam" id="3.30.70.890:FF:000001">
    <property type="entry name" value="Galactokinase"/>
    <property type="match status" value="1"/>
</dbReference>
<dbReference type="Pfam" id="PF08544">
    <property type="entry name" value="GHMP_kinases_C"/>
    <property type="match status" value="1"/>
</dbReference>